<comment type="subunit">
    <text evidence="7">Forms oligomers.</text>
</comment>
<dbReference type="GO" id="GO:0005737">
    <property type="term" value="C:cytoplasm"/>
    <property type="evidence" value="ECO:0007669"/>
    <property type="project" value="UniProtKB-UniRule"/>
</dbReference>
<sequence length="163" mass="18775">MWYKVDHSGRSVVGFYGRHILKVDDKGRIVIPAQFRDVIRGNYGRKIFITCTVNDECLQVFPDKEWEALMAKVATLPRSSDAVKYFMRKVVGSACESEFDRHGRVVIPPILRDEVGIAADSEVVLTGLSDRIEVWERQRWERMFRPVGGEVRQYETELARLGV</sequence>
<keyword evidence="3" id="KW-0677">Repeat</keyword>
<comment type="caution">
    <text evidence="9">The sequence shown here is derived from an EMBL/GenBank/DDBJ whole genome shotgun (WGS) entry which is preliminary data.</text>
</comment>
<keyword evidence="9" id="KW-0132">Cell division</keyword>
<keyword evidence="5 7" id="KW-0238">DNA-binding</keyword>
<dbReference type="GO" id="GO:0000976">
    <property type="term" value="F:transcription cis-regulatory region binding"/>
    <property type="evidence" value="ECO:0007669"/>
    <property type="project" value="TreeGrafter"/>
</dbReference>
<dbReference type="InterPro" id="IPR035644">
    <property type="entry name" value="MraZ_C"/>
</dbReference>
<keyword evidence="2 7" id="KW-0963">Cytoplasm</keyword>
<evidence type="ECO:0000256" key="7">
    <source>
        <dbReference type="HAMAP-Rule" id="MF_01008"/>
    </source>
</evidence>
<evidence type="ECO:0000313" key="9">
    <source>
        <dbReference type="EMBL" id="KJU83101.1"/>
    </source>
</evidence>
<gene>
    <name evidence="7" type="primary">mraZ</name>
    <name evidence="9" type="ORF">MBAV_004705</name>
</gene>
<dbReference type="AlphaFoldDB" id="A0A0F3GMH8"/>
<dbReference type="GO" id="GO:0009295">
    <property type="term" value="C:nucleoid"/>
    <property type="evidence" value="ECO:0007669"/>
    <property type="project" value="UniProtKB-SubCell"/>
</dbReference>
<dbReference type="GO" id="GO:0003700">
    <property type="term" value="F:DNA-binding transcription factor activity"/>
    <property type="evidence" value="ECO:0007669"/>
    <property type="project" value="UniProtKB-UniRule"/>
</dbReference>
<feature type="domain" description="SpoVT-AbrB" evidence="8">
    <location>
        <begin position="18"/>
        <end position="65"/>
    </location>
</feature>
<proteinExistence type="inferred from homology"/>
<dbReference type="GO" id="GO:2000143">
    <property type="term" value="P:negative regulation of DNA-templated transcription initiation"/>
    <property type="evidence" value="ECO:0007669"/>
    <property type="project" value="TreeGrafter"/>
</dbReference>
<dbReference type="InterPro" id="IPR007159">
    <property type="entry name" value="SpoVT-AbrB_dom"/>
</dbReference>
<evidence type="ECO:0000259" key="8">
    <source>
        <dbReference type="PROSITE" id="PS51740"/>
    </source>
</evidence>
<dbReference type="Pfam" id="PF02381">
    <property type="entry name" value="MraZ"/>
    <property type="match status" value="2"/>
</dbReference>
<dbReference type="CDD" id="cd16320">
    <property type="entry name" value="MraZ_N"/>
    <property type="match status" value="1"/>
</dbReference>
<dbReference type="PANTHER" id="PTHR34701">
    <property type="entry name" value="TRANSCRIPTIONAL REGULATOR MRAZ"/>
    <property type="match status" value="1"/>
</dbReference>
<dbReference type="InterPro" id="IPR038619">
    <property type="entry name" value="MraZ_sf"/>
</dbReference>
<dbReference type="GO" id="GO:0051301">
    <property type="term" value="P:cell division"/>
    <property type="evidence" value="ECO:0007669"/>
    <property type="project" value="UniProtKB-KW"/>
</dbReference>
<evidence type="ECO:0000256" key="3">
    <source>
        <dbReference type="ARBA" id="ARBA00022737"/>
    </source>
</evidence>
<feature type="domain" description="SpoVT-AbrB" evidence="8">
    <location>
        <begin position="94"/>
        <end position="139"/>
    </location>
</feature>
<dbReference type="CDD" id="cd16321">
    <property type="entry name" value="MraZ_C"/>
    <property type="match status" value="1"/>
</dbReference>
<name>A0A0F3GMH8_9BACT</name>
<evidence type="ECO:0000256" key="1">
    <source>
        <dbReference type="ARBA" id="ARBA00013860"/>
    </source>
</evidence>
<evidence type="ECO:0000256" key="5">
    <source>
        <dbReference type="ARBA" id="ARBA00023125"/>
    </source>
</evidence>
<accession>A0A0F3GMH8</accession>
<dbReference type="HAMAP" id="MF_01008">
    <property type="entry name" value="MraZ"/>
    <property type="match status" value="1"/>
</dbReference>
<dbReference type="Proteomes" id="UP000033423">
    <property type="component" value="Unassembled WGS sequence"/>
</dbReference>
<dbReference type="InterPro" id="IPR020603">
    <property type="entry name" value="MraZ_dom"/>
</dbReference>
<dbReference type="PROSITE" id="PS51740">
    <property type="entry name" value="SPOVT_ABRB"/>
    <property type="match status" value="2"/>
</dbReference>
<dbReference type="InterPro" id="IPR003444">
    <property type="entry name" value="MraZ"/>
</dbReference>
<evidence type="ECO:0000256" key="2">
    <source>
        <dbReference type="ARBA" id="ARBA00022490"/>
    </source>
</evidence>
<dbReference type="InterPro" id="IPR037914">
    <property type="entry name" value="SpoVT-AbrB_sf"/>
</dbReference>
<dbReference type="InterPro" id="IPR035642">
    <property type="entry name" value="MraZ_N"/>
</dbReference>
<keyword evidence="4 7" id="KW-0805">Transcription regulation</keyword>
<evidence type="ECO:0000256" key="4">
    <source>
        <dbReference type="ARBA" id="ARBA00023015"/>
    </source>
</evidence>
<keyword evidence="9" id="KW-0131">Cell cycle</keyword>
<comment type="subcellular location">
    <subcellularLocation>
        <location evidence="7">Cytoplasm</location>
        <location evidence="7">Nucleoid</location>
    </subcellularLocation>
</comment>
<organism evidence="9 10">
    <name type="scientific">Candidatus Magnetobacterium bavaricum</name>
    <dbReference type="NCBI Taxonomy" id="29290"/>
    <lineage>
        <taxon>Bacteria</taxon>
        <taxon>Pseudomonadati</taxon>
        <taxon>Nitrospirota</taxon>
        <taxon>Thermodesulfovibrionia</taxon>
        <taxon>Thermodesulfovibrionales</taxon>
        <taxon>Candidatus Magnetobacteriaceae</taxon>
        <taxon>Candidatus Magnetobacterium</taxon>
    </lineage>
</organism>
<keyword evidence="6 7" id="KW-0804">Transcription</keyword>
<dbReference type="EMBL" id="LACI01002042">
    <property type="protein sequence ID" value="KJU83101.1"/>
    <property type="molecule type" value="Genomic_DNA"/>
</dbReference>
<evidence type="ECO:0000256" key="6">
    <source>
        <dbReference type="ARBA" id="ARBA00023163"/>
    </source>
</evidence>
<reference evidence="9 10" key="1">
    <citation type="submission" date="2015-02" db="EMBL/GenBank/DDBJ databases">
        <title>Single-cell genomics of uncultivated deep-branching MTB reveals a conserved set of magnetosome genes.</title>
        <authorList>
            <person name="Kolinko S."/>
            <person name="Richter M."/>
            <person name="Glockner F.O."/>
            <person name="Brachmann A."/>
            <person name="Schuler D."/>
        </authorList>
    </citation>
    <scope>NUCLEOTIDE SEQUENCE [LARGE SCALE GENOMIC DNA]</scope>
    <source>
        <strain evidence="9">TM-1</strain>
    </source>
</reference>
<protein>
    <recommendedName>
        <fullName evidence="1 7">Transcriptional regulator MraZ</fullName>
    </recommendedName>
</protein>
<comment type="similarity">
    <text evidence="7">Belongs to the MraZ family.</text>
</comment>
<evidence type="ECO:0000313" key="10">
    <source>
        <dbReference type="Proteomes" id="UP000033423"/>
    </source>
</evidence>
<dbReference type="SUPFAM" id="SSF89447">
    <property type="entry name" value="AbrB/MazE/MraZ-like"/>
    <property type="match status" value="1"/>
</dbReference>
<dbReference type="PANTHER" id="PTHR34701:SF1">
    <property type="entry name" value="TRANSCRIPTIONAL REGULATOR MRAZ"/>
    <property type="match status" value="1"/>
</dbReference>
<keyword evidence="10" id="KW-1185">Reference proteome</keyword>
<dbReference type="Gene3D" id="3.40.1550.20">
    <property type="entry name" value="Transcriptional regulator MraZ domain"/>
    <property type="match status" value="1"/>
</dbReference>